<accession>A0A2M7TAS0</accession>
<dbReference type="EMBL" id="PFNG01000030">
    <property type="protein sequence ID" value="PIZ42072.1"/>
    <property type="molecule type" value="Genomic_DNA"/>
</dbReference>
<dbReference type="SUPFAM" id="SSF53187">
    <property type="entry name" value="Zn-dependent exopeptidases"/>
    <property type="match status" value="1"/>
</dbReference>
<evidence type="ECO:0000256" key="1">
    <source>
        <dbReference type="SAM" id="SignalP"/>
    </source>
</evidence>
<dbReference type="InterPro" id="IPR001119">
    <property type="entry name" value="SLH_dom"/>
</dbReference>
<dbReference type="Pfam" id="PF00395">
    <property type="entry name" value="SLH"/>
    <property type="match status" value="3"/>
</dbReference>
<reference evidence="4" key="1">
    <citation type="submission" date="2017-09" db="EMBL/GenBank/DDBJ databases">
        <title>Depth-based differentiation of microbial function through sediment-hosted aquifers and enrichment of novel symbionts in the deep terrestrial subsurface.</title>
        <authorList>
            <person name="Probst A.J."/>
            <person name="Ladd B."/>
            <person name="Jarett J.K."/>
            <person name="Geller-Mcgrath D.E."/>
            <person name="Sieber C.M.K."/>
            <person name="Emerson J.B."/>
            <person name="Anantharaman K."/>
            <person name="Thomas B.C."/>
            <person name="Malmstrom R."/>
            <person name="Stieglmeier M."/>
            <person name="Klingl A."/>
            <person name="Woyke T."/>
            <person name="Ryan C.M."/>
            <person name="Banfield J.F."/>
        </authorList>
    </citation>
    <scope>NUCLEOTIDE SEQUENCE [LARGE SCALE GENOMIC DNA]</scope>
</reference>
<gene>
    <name evidence="3" type="ORF">COY37_01080</name>
</gene>
<name>A0A2M7TAS0_9ACTN</name>
<dbReference type="CDD" id="cd02696">
    <property type="entry name" value="MurNAc-LAA"/>
    <property type="match status" value="1"/>
</dbReference>
<feature type="signal peptide" evidence="1">
    <location>
        <begin position="1"/>
        <end position="25"/>
    </location>
</feature>
<dbReference type="PANTHER" id="PTHR43308:SF5">
    <property type="entry name" value="S-LAYER PROTEIN _ PEPTIDOGLYCAN ENDO-BETA-N-ACETYLGLUCOSAMINIDASE"/>
    <property type="match status" value="1"/>
</dbReference>
<dbReference type="PROSITE" id="PS51272">
    <property type="entry name" value="SLH"/>
    <property type="match status" value="3"/>
</dbReference>
<organism evidence="3 4">
    <name type="scientific">Candidatus Aquicultor secundus</name>
    <dbReference type="NCBI Taxonomy" id="1973895"/>
    <lineage>
        <taxon>Bacteria</taxon>
        <taxon>Bacillati</taxon>
        <taxon>Actinomycetota</taxon>
        <taxon>Candidatus Aquicultoria</taxon>
        <taxon>Candidatus Aquicultorales</taxon>
        <taxon>Candidatus Aquicultoraceae</taxon>
        <taxon>Candidatus Aquicultor</taxon>
    </lineage>
</organism>
<evidence type="ECO:0000313" key="4">
    <source>
        <dbReference type="Proteomes" id="UP000230956"/>
    </source>
</evidence>
<proteinExistence type="predicted"/>
<protein>
    <recommendedName>
        <fullName evidence="2">SLH domain-containing protein</fullName>
    </recommendedName>
</protein>
<dbReference type="Pfam" id="PF01520">
    <property type="entry name" value="Amidase_3"/>
    <property type="match status" value="1"/>
</dbReference>
<feature type="chain" id="PRO_5014786075" description="SLH domain-containing protein" evidence="1">
    <location>
        <begin position="26"/>
        <end position="329"/>
    </location>
</feature>
<sequence length="329" mass="34229">MARKGLIALILVVCFSLTSVLPAYAAFSDVSDAKLTKIVDDLSAKNIVSGFADGTFRPDDPVTRAQMAKLVAIAKNLSSNSAAGDGTAFSDISPQHWAASYIRASHAAGIVKGYSNPDGTFLFKPNKQITRGELARMLCRASGAAPINPVNPAFKDVGTGYWAYSEIETVVYCGIMGGYHDGTFHPGLPATRAQTAIALYNMMNADLTPPAENTAAVGSDGKLVIVVDAGHGGVDPGAIAPSNGLKEKDVNLCVALKLRDLLKAAGLNCITTRSTDDSLVHPYDQVNDLAARAQVANDAKADLFVSIHHNSAGSSAAVGTAVYSYPGSA</sequence>
<feature type="non-terminal residue" evidence="3">
    <location>
        <position position="329"/>
    </location>
</feature>
<dbReference type="RefSeq" id="WP_286975586.1">
    <property type="nucleotide sequence ID" value="NZ_PFNG01000030.1"/>
</dbReference>
<dbReference type="Proteomes" id="UP000230956">
    <property type="component" value="Unassembled WGS sequence"/>
</dbReference>
<dbReference type="Gene3D" id="3.40.630.40">
    <property type="entry name" value="Zn-dependent exopeptidases"/>
    <property type="match status" value="1"/>
</dbReference>
<evidence type="ECO:0000313" key="3">
    <source>
        <dbReference type="EMBL" id="PIZ42072.1"/>
    </source>
</evidence>
<feature type="domain" description="SLH" evidence="2">
    <location>
        <begin position="22"/>
        <end position="84"/>
    </location>
</feature>
<dbReference type="PANTHER" id="PTHR43308">
    <property type="entry name" value="OUTER MEMBRANE PROTEIN ALPHA-RELATED"/>
    <property type="match status" value="1"/>
</dbReference>
<dbReference type="InterPro" id="IPR002508">
    <property type="entry name" value="MurNAc-LAA_cat"/>
</dbReference>
<feature type="domain" description="SLH" evidence="2">
    <location>
        <begin position="85"/>
        <end position="152"/>
    </location>
</feature>
<comment type="caution">
    <text evidence="3">The sequence shown here is derived from an EMBL/GenBank/DDBJ whole genome shotgun (WGS) entry which is preliminary data.</text>
</comment>
<keyword evidence="1" id="KW-0732">Signal</keyword>
<dbReference type="AlphaFoldDB" id="A0A2M7TAS0"/>
<dbReference type="GO" id="GO:0009253">
    <property type="term" value="P:peptidoglycan catabolic process"/>
    <property type="evidence" value="ECO:0007669"/>
    <property type="project" value="InterPro"/>
</dbReference>
<evidence type="ECO:0000259" key="2">
    <source>
        <dbReference type="PROSITE" id="PS51272"/>
    </source>
</evidence>
<dbReference type="InterPro" id="IPR051465">
    <property type="entry name" value="Cell_Envelope_Struct_Comp"/>
</dbReference>
<feature type="domain" description="SLH" evidence="2">
    <location>
        <begin position="153"/>
        <end position="213"/>
    </location>
</feature>
<dbReference type="GO" id="GO:0008745">
    <property type="term" value="F:N-acetylmuramoyl-L-alanine amidase activity"/>
    <property type="evidence" value="ECO:0007669"/>
    <property type="project" value="InterPro"/>
</dbReference>